<evidence type="ECO:0000256" key="3">
    <source>
        <dbReference type="SAM" id="MobiDB-lite"/>
    </source>
</evidence>
<dbReference type="PhylomeDB" id="A0A0G4E9K7"/>
<feature type="region of interest" description="Disordered" evidence="3">
    <location>
        <begin position="25"/>
        <end position="51"/>
    </location>
</feature>
<keyword evidence="5" id="KW-1185">Reference proteome</keyword>
<dbReference type="Pfam" id="PF12796">
    <property type="entry name" value="Ank_2"/>
    <property type="match status" value="1"/>
</dbReference>
<evidence type="ECO:0000313" key="4">
    <source>
        <dbReference type="EMBL" id="CEL92574.1"/>
    </source>
</evidence>
<evidence type="ECO:0000256" key="1">
    <source>
        <dbReference type="ARBA" id="ARBA00022737"/>
    </source>
</evidence>
<reference evidence="4 5" key="1">
    <citation type="submission" date="2014-11" db="EMBL/GenBank/DDBJ databases">
        <authorList>
            <person name="Zhu J."/>
            <person name="Qi W."/>
            <person name="Song R."/>
        </authorList>
    </citation>
    <scope>NUCLEOTIDE SEQUENCE [LARGE SCALE GENOMIC DNA]</scope>
</reference>
<dbReference type="InterPro" id="IPR002110">
    <property type="entry name" value="Ankyrin_rpt"/>
</dbReference>
<dbReference type="AlphaFoldDB" id="A0A0G4E9K7"/>
<protein>
    <submittedName>
        <fullName evidence="4">Uncharacterized protein</fullName>
    </submittedName>
</protein>
<keyword evidence="2" id="KW-0040">ANK repeat</keyword>
<name>A0A0G4E9K7_VITBC</name>
<sequence>MAETICKPRSCKLSGRKRAKLDEAKVGESMMEGAASLPAEEGPTASSPGGALPRGWMSSDVVDMTWVEDNQVIYNHQRPNDPTVRLFEGIIRRTIKSGAQVTQLIQHGADPSSLRELELRGSEAGTVHAYSPLTLVIDNMTNGGVPSVWAKGGTTDEAPIALSTWPTPEVQEAVMRALIVGGADVNSRGLVDPEDEHTSATSTPIEVAIASGNDMALNLLMGQAGLQLRGRRVMGVPRTLSTDQPTEANEAWLLSTYQRLIDHDSTLAAEEGLLHAAARSGDEFSPAFFNSYVDLLVQHGAQVTWADHRGWTPLHQAAMTGSPRFADSLSRHLKGADVNREEMGAPHQMDRKWTPLALAADCLHGCLPAQDDNDDENPAAFAAEETIRELLKAGADISRLPTATEANNIDFRQLVLPQYTTVLNELPTGAMAAVNAALRPHRGLAAFLIKSLPTLLPHLMEPPHTGTLPANPPAAPPGYGPHEAEAIGWKIAAMCFDQDAASEAISGSIGIRNSTLARRVTAAAQHFVKSAVFEASSSREVVGGTRHLQQGNKRVKVIVPPLQCFAVNGGQHGGHRQLGLREVVHRARLDEAARHGIEEGAIKKGFMGKADCEVGGWPQLGRIDERGQWVSLGIN</sequence>
<dbReference type="EMBL" id="CDMY01000091">
    <property type="protein sequence ID" value="CEL92574.1"/>
    <property type="molecule type" value="Genomic_DNA"/>
</dbReference>
<gene>
    <name evidence="4" type="ORF">Vbra_6852</name>
</gene>
<dbReference type="PANTHER" id="PTHR24189">
    <property type="entry name" value="MYOTROPHIN"/>
    <property type="match status" value="1"/>
</dbReference>
<dbReference type="Proteomes" id="UP000041254">
    <property type="component" value="Unassembled WGS sequence"/>
</dbReference>
<dbReference type="InterPro" id="IPR050745">
    <property type="entry name" value="Multifunctional_regulatory"/>
</dbReference>
<accession>A0A0G4E9K7</accession>
<dbReference type="InParanoid" id="A0A0G4E9K7"/>
<keyword evidence="1" id="KW-0677">Repeat</keyword>
<dbReference type="SMART" id="SM00248">
    <property type="entry name" value="ANK"/>
    <property type="match status" value="2"/>
</dbReference>
<organism evidence="4 5">
    <name type="scientific">Vitrella brassicaformis (strain CCMP3155)</name>
    <dbReference type="NCBI Taxonomy" id="1169540"/>
    <lineage>
        <taxon>Eukaryota</taxon>
        <taxon>Sar</taxon>
        <taxon>Alveolata</taxon>
        <taxon>Colpodellida</taxon>
        <taxon>Vitrellaceae</taxon>
        <taxon>Vitrella</taxon>
    </lineage>
</organism>
<proteinExistence type="predicted"/>
<dbReference type="InterPro" id="IPR036770">
    <property type="entry name" value="Ankyrin_rpt-contain_sf"/>
</dbReference>
<dbReference type="PANTHER" id="PTHR24189:SF50">
    <property type="entry name" value="ANKYRIN REPEAT AND SOCS BOX PROTEIN 2"/>
    <property type="match status" value="1"/>
</dbReference>
<evidence type="ECO:0000313" key="5">
    <source>
        <dbReference type="Proteomes" id="UP000041254"/>
    </source>
</evidence>
<dbReference type="SUPFAM" id="SSF48403">
    <property type="entry name" value="Ankyrin repeat"/>
    <property type="match status" value="1"/>
</dbReference>
<dbReference type="VEuPathDB" id="CryptoDB:Vbra_6852"/>
<evidence type="ECO:0000256" key="2">
    <source>
        <dbReference type="ARBA" id="ARBA00023043"/>
    </source>
</evidence>
<dbReference type="STRING" id="1169540.A0A0G4E9K7"/>
<dbReference type="Gene3D" id="1.25.40.20">
    <property type="entry name" value="Ankyrin repeat-containing domain"/>
    <property type="match status" value="1"/>
</dbReference>